<dbReference type="Proteomes" id="UP000885738">
    <property type="component" value="Unassembled WGS sequence"/>
</dbReference>
<accession>A0A7C2A4C6</accession>
<dbReference type="InterPro" id="IPR001900">
    <property type="entry name" value="RNase_II/R"/>
</dbReference>
<dbReference type="InterPro" id="IPR050180">
    <property type="entry name" value="RNR_Ribonuclease"/>
</dbReference>
<reference evidence="2" key="1">
    <citation type="journal article" date="2020" name="mSystems">
        <title>Genome- and Community-Level Interaction Insights into Carbon Utilization and Element Cycling Functions of Hydrothermarchaeota in Hydrothermal Sediment.</title>
        <authorList>
            <person name="Zhou Z."/>
            <person name="Liu Y."/>
            <person name="Xu W."/>
            <person name="Pan J."/>
            <person name="Luo Z.H."/>
            <person name="Li M."/>
        </authorList>
    </citation>
    <scope>NUCLEOTIDE SEQUENCE [LARGE SCALE GENOMIC DNA]</scope>
    <source>
        <strain evidence="2">HyVt-389</strain>
    </source>
</reference>
<dbReference type="GO" id="GO:0000932">
    <property type="term" value="C:P-body"/>
    <property type="evidence" value="ECO:0007669"/>
    <property type="project" value="TreeGrafter"/>
</dbReference>
<organism evidence="2">
    <name type="scientific">Desulfofervidus auxilii</name>
    <dbReference type="NCBI Taxonomy" id="1621989"/>
    <lineage>
        <taxon>Bacteria</taxon>
        <taxon>Pseudomonadati</taxon>
        <taxon>Thermodesulfobacteriota</taxon>
        <taxon>Candidatus Desulfofervidia</taxon>
        <taxon>Candidatus Desulfofervidales</taxon>
        <taxon>Candidatus Desulfofervidaceae</taxon>
        <taxon>Candidatus Desulfofervidus</taxon>
    </lineage>
</organism>
<proteinExistence type="predicted"/>
<evidence type="ECO:0000313" key="2">
    <source>
        <dbReference type="EMBL" id="HEC68174.1"/>
    </source>
</evidence>
<dbReference type="InterPro" id="IPR057324">
    <property type="entry name" value="WH_RNase_II"/>
</dbReference>
<evidence type="ECO:0000259" key="1">
    <source>
        <dbReference type="SMART" id="SM00955"/>
    </source>
</evidence>
<dbReference type="SMART" id="SM00955">
    <property type="entry name" value="RNB"/>
    <property type="match status" value="1"/>
</dbReference>
<comment type="caution">
    <text evidence="2">The sequence shown here is derived from an EMBL/GenBank/DDBJ whole genome shotgun (WGS) entry which is preliminary data.</text>
</comment>
<gene>
    <name evidence="2" type="ORF">ENI35_05120</name>
</gene>
<dbReference type="EMBL" id="DRIH01000179">
    <property type="protein sequence ID" value="HEC68174.1"/>
    <property type="molecule type" value="Genomic_DNA"/>
</dbReference>
<dbReference type="GO" id="GO:0000175">
    <property type="term" value="F:3'-5'-RNA exonuclease activity"/>
    <property type="evidence" value="ECO:0007669"/>
    <property type="project" value="TreeGrafter"/>
</dbReference>
<dbReference type="GO" id="GO:0003723">
    <property type="term" value="F:RNA binding"/>
    <property type="evidence" value="ECO:0007669"/>
    <property type="project" value="InterPro"/>
</dbReference>
<protein>
    <submittedName>
        <fullName evidence="2">RNB domain-containing ribonuclease</fullName>
    </submittedName>
</protein>
<dbReference type="PANTHER" id="PTHR23355">
    <property type="entry name" value="RIBONUCLEASE"/>
    <property type="match status" value="1"/>
</dbReference>
<dbReference type="Pfam" id="PF25255">
    <property type="entry name" value="WHD_RNase_II"/>
    <property type="match status" value="1"/>
</dbReference>
<sequence>MEGSIVEYIEARRIITAFCLSQKDGKVHLLTSQNREVVLNKTRICLISRQKYPLDQPREEILSILKKEVEQRENLKKEIDVMALWELLAEDGGSYSPHFLAELYFSSNPSSTQESAIFRALFDENIHFKLKGNKLDVRSKEKVDEYLRQKAQQEEREKEIEEAANWLQSLWLGKSIPSPAKSKQYIQLLKEWCYWQEEAPQAKITKQILQRAGLNLKDHPFLLLCKLGIFSKHENLLLHRLSIPTMFSEESKLAMQNLLENKPDFSEGREDLTSLYTFTIDGPETKDFDDALSLNKENGNFVVGIHITDLTPFIKKDDVLEKEAQRRGTSLYLPDQRIPMFPEQIANQFASLKKDKIRPALSFFITLNEDAHILNYQILPTIIQVDQHFTYDEVNSLLTKNETLQTLFSLALKARAKRLEQGGMIIALPELVFFFSSDNIVDIKLRNPEQPGRILVAEFMILANYLAAMFMEKKGIPSIYRSQLPPRDRVMNGTSKDIFILYLQRRLLSQSQLKTRPAFHHVLGLDKYTSITSPLRRFLDLILQRQIVYYLQEGKPLYTEDELSSFIPYFEEIIHRTNMIFSQRTRYWVLNYLKKRIKTTVEAYILEETQQGYKVLLPDYLLETVLLGPRGKFKQGDKIRIRIEAVNPLKELLKVGLG</sequence>
<dbReference type="InterPro" id="IPR056404">
    <property type="entry name" value="HTH_RNase_II"/>
</dbReference>
<dbReference type="Pfam" id="PF00773">
    <property type="entry name" value="RNB"/>
    <property type="match status" value="1"/>
</dbReference>
<dbReference type="AlphaFoldDB" id="A0A7C2A4C6"/>
<dbReference type="PANTHER" id="PTHR23355:SF42">
    <property type="entry name" value="RIBONUCLEASE II, CHLOROPLASTIC_MITOCHONDRIAL"/>
    <property type="match status" value="1"/>
</dbReference>
<dbReference type="InterPro" id="IPR012340">
    <property type="entry name" value="NA-bd_OB-fold"/>
</dbReference>
<feature type="domain" description="RNB" evidence="1">
    <location>
        <begin position="269"/>
        <end position="553"/>
    </location>
</feature>
<dbReference type="Pfam" id="PF23161">
    <property type="entry name" value="HTH_RNase_II"/>
    <property type="match status" value="1"/>
</dbReference>
<dbReference type="GO" id="GO:0006402">
    <property type="term" value="P:mRNA catabolic process"/>
    <property type="evidence" value="ECO:0007669"/>
    <property type="project" value="TreeGrafter"/>
</dbReference>
<dbReference type="SUPFAM" id="SSF50249">
    <property type="entry name" value="Nucleic acid-binding proteins"/>
    <property type="match status" value="1"/>
</dbReference>
<name>A0A7C2A4C6_DESA2</name>